<evidence type="ECO:0000256" key="1">
    <source>
        <dbReference type="SAM" id="Phobius"/>
    </source>
</evidence>
<proteinExistence type="predicted"/>
<gene>
    <name evidence="2" type="ORF">BDP27DRAFT_1319194</name>
</gene>
<name>A0A9P5Q215_9AGAR</name>
<keyword evidence="1" id="KW-0472">Membrane</keyword>
<comment type="caution">
    <text evidence="2">The sequence shown here is derived from an EMBL/GenBank/DDBJ whole genome shotgun (WGS) entry which is preliminary data.</text>
</comment>
<feature type="non-terminal residue" evidence="2">
    <location>
        <position position="149"/>
    </location>
</feature>
<dbReference type="Proteomes" id="UP000772434">
    <property type="component" value="Unassembled WGS sequence"/>
</dbReference>
<dbReference type="AlphaFoldDB" id="A0A9P5Q215"/>
<keyword evidence="3" id="KW-1185">Reference proteome</keyword>
<keyword evidence="1" id="KW-1133">Transmembrane helix</keyword>
<reference evidence="2" key="1">
    <citation type="submission" date="2020-11" db="EMBL/GenBank/DDBJ databases">
        <authorList>
            <consortium name="DOE Joint Genome Institute"/>
            <person name="Ahrendt S."/>
            <person name="Riley R."/>
            <person name="Andreopoulos W."/>
            <person name="Labutti K."/>
            <person name="Pangilinan J."/>
            <person name="Ruiz-Duenas F.J."/>
            <person name="Barrasa J.M."/>
            <person name="Sanchez-Garcia M."/>
            <person name="Camarero S."/>
            <person name="Miyauchi S."/>
            <person name="Serrano A."/>
            <person name="Linde D."/>
            <person name="Babiker R."/>
            <person name="Drula E."/>
            <person name="Ayuso-Fernandez I."/>
            <person name="Pacheco R."/>
            <person name="Padilla G."/>
            <person name="Ferreira P."/>
            <person name="Barriuso J."/>
            <person name="Kellner H."/>
            <person name="Castanera R."/>
            <person name="Alfaro M."/>
            <person name="Ramirez L."/>
            <person name="Pisabarro A.G."/>
            <person name="Kuo A."/>
            <person name="Tritt A."/>
            <person name="Lipzen A."/>
            <person name="He G."/>
            <person name="Yan M."/>
            <person name="Ng V."/>
            <person name="Cullen D."/>
            <person name="Martin F."/>
            <person name="Rosso M.-N."/>
            <person name="Henrissat B."/>
            <person name="Hibbett D."/>
            <person name="Martinez A.T."/>
            <person name="Grigoriev I.V."/>
        </authorList>
    </citation>
    <scope>NUCLEOTIDE SEQUENCE</scope>
    <source>
        <strain evidence="2">AH 40177</strain>
    </source>
</reference>
<accession>A0A9P5Q215</accession>
<feature type="transmembrane region" description="Helical" evidence="1">
    <location>
        <begin position="35"/>
        <end position="53"/>
    </location>
</feature>
<evidence type="ECO:0000313" key="2">
    <source>
        <dbReference type="EMBL" id="KAF9073303.1"/>
    </source>
</evidence>
<feature type="transmembrane region" description="Helical" evidence="1">
    <location>
        <begin position="73"/>
        <end position="94"/>
    </location>
</feature>
<protein>
    <submittedName>
        <fullName evidence="2">Uncharacterized protein</fullName>
    </submittedName>
</protein>
<keyword evidence="1" id="KW-0812">Transmembrane</keyword>
<dbReference type="EMBL" id="JADNRY010000019">
    <property type="protein sequence ID" value="KAF9073303.1"/>
    <property type="molecule type" value="Genomic_DNA"/>
</dbReference>
<organism evidence="2 3">
    <name type="scientific">Rhodocollybia butyracea</name>
    <dbReference type="NCBI Taxonomy" id="206335"/>
    <lineage>
        <taxon>Eukaryota</taxon>
        <taxon>Fungi</taxon>
        <taxon>Dikarya</taxon>
        <taxon>Basidiomycota</taxon>
        <taxon>Agaricomycotina</taxon>
        <taxon>Agaricomycetes</taxon>
        <taxon>Agaricomycetidae</taxon>
        <taxon>Agaricales</taxon>
        <taxon>Marasmiineae</taxon>
        <taxon>Omphalotaceae</taxon>
        <taxon>Rhodocollybia</taxon>
    </lineage>
</organism>
<evidence type="ECO:0000313" key="3">
    <source>
        <dbReference type="Proteomes" id="UP000772434"/>
    </source>
</evidence>
<sequence length="149" mass="17283">MDTHLRGQHHFYDNTQTFCIVHSVSTDSFCSIRSTSLLIVIPSCLFFIVFLLTDSFHPIPLHPPPLYPTNLCSPALLLFMFLFHLSSLPSFLSLPSRLSVLYKPPPHRSSLNQPTYHIRSQTPFFLIRSFSFFRSLKRGIIVCRREEEK</sequence>